<dbReference type="AlphaFoldDB" id="A0A9W6S0Z3"/>
<reference evidence="1" key="1">
    <citation type="submission" date="2023-03" db="EMBL/GenBank/DDBJ databases">
        <title>Actinoallomurus iriomotensis NBRC 103684.</title>
        <authorList>
            <person name="Ichikawa N."/>
            <person name="Sato H."/>
            <person name="Tonouchi N."/>
        </authorList>
    </citation>
    <scope>NUCLEOTIDE SEQUENCE</scope>
    <source>
        <strain evidence="1">NBRC 103684</strain>
    </source>
</reference>
<evidence type="ECO:0000313" key="1">
    <source>
        <dbReference type="EMBL" id="GLY85965.1"/>
    </source>
</evidence>
<accession>A0A9W6S0Z3</accession>
<organism evidence="1 2">
    <name type="scientific">Actinoallomurus iriomotensis</name>
    <dbReference type="NCBI Taxonomy" id="478107"/>
    <lineage>
        <taxon>Bacteria</taxon>
        <taxon>Bacillati</taxon>
        <taxon>Actinomycetota</taxon>
        <taxon>Actinomycetes</taxon>
        <taxon>Streptosporangiales</taxon>
        <taxon>Thermomonosporaceae</taxon>
        <taxon>Actinoallomurus</taxon>
    </lineage>
</organism>
<proteinExistence type="predicted"/>
<dbReference type="EMBL" id="BSTK01000005">
    <property type="protein sequence ID" value="GLY85965.1"/>
    <property type="molecule type" value="Genomic_DNA"/>
</dbReference>
<gene>
    <name evidence="1" type="ORF">Airi02_038940</name>
</gene>
<comment type="caution">
    <text evidence="1">The sequence shown here is derived from an EMBL/GenBank/DDBJ whole genome shotgun (WGS) entry which is preliminary data.</text>
</comment>
<keyword evidence="2" id="KW-1185">Reference proteome</keyword>
<sequence>MTAVDLAQRLPDIATVRGLSQSFALLDAILSPEGYATYAFDSRWGEDEELASMNNGSGDEYSIVFTTCGAFIRGFDHESPMSPYGDDDYATWPGLVESVPWEFAAQVTEPAFCHDGGTGLFLAATVCLWRLHDDPAWKTGDIDFPRSGPAQDPDGSSWMFGLLAEGTPEAYCAYAAGYFEVTLDPADVRQIFEQRPLTADLVRRINTDADLSALTGTLEAVGYPLAEARE</sequence>
<name>A0A9W6S0Z3_9ACTN</name>
<dbReference type="RefSeq" id="WP_285573369.1">
    <property type="nucleotide sequence ID" value="NZ_BSTK01000005.1"/>
</dbReference>
<evidence type="ECO:0000313" key="2">
    <source>
        <dbReference type="Proteomes" id="UP001165074"/>
    </source>
</evidence>
<protein>
    <submittedName>
        <fullName evidence="1">Uncharacterized protein</fullName>
    </submittedName>
</protein>
<dbReference type="Proteomes" id="UP001165074">
    <property type="component" value="Unassembled WGS sequence"/>
</dbReference>